<evidence type="ECO:0000313" key="2">
    <source>
        <dbReference type="Proteomes" id="UP001431449"/>
    </source>
</evidence>
<organism evidence="1 2">
    <name type="scientific">Pseudomarimonas salicorniae</name>
    <dbReference type="NCBI Taxonomy" id="2933270"/>
    <lineage>
        <taxon>Bacteria</taxon>
        <taxon>Pseudomonadati</taxon>
        <taxon>Pseudomonadota</taxon>
        <taxon>Gammaproteobacteria</taxon>
        <taxon>Lysobacterales</taxon>
        <taxon>Lysobacteraceae</taxon>
        <taxon>Pseudomarimonas</taxon>
    </lineage>
</organism>
<protein>
    <recommendedName>
        <fullName evidence="3">Cyanophycinase</fullName>
    </recommendedName>
</protein>
<comment type="caution">
    <text evidence="1">The sequence shown here is derived from an EMBL/GenBank/DDBJ whole genome shotgun (WGS) entry which is preliminary data.</text>
</comment>
<dbReference type="PANTHER" id="PTHR36175">
    <property type="entry name" value="CYANOPHYCINASE"/>
    <property type="match status" value="1"/>
</dbReference>
<evidence type="ECO:0000313" key="1">
    <source>
        <dbReference type="EMBL" id="MCK7592507.1"/>
    </source>
</evidence>
<reference evidence="1" key="1">
    <citation type="submission" date="2022-04" db="EMBL/GenBank/DDBJ databases">
        <title>Lysobacter sp. CAU 1642 isolated from sea sand.</title>
        <authorList>
            <person name="Kim W."/>
        </authorList>
    </citation>
    <scope>NUCLEOTIDE SEQUENCE</scope>
    <source>
        <strain evidence="1">CAU 1642</strain>
    </source>
</reference>
<keyword evidence="2" id="KW-1185">Reference proteome</keyword>
<evidence type="ECO:0008006" key="3">
    <source>
        <dbReference type="Google" id="ProtNLM"/>
    </source>
</evidence>
<proteinExistence type="predicted"/>
<dbReference type="InterPro" id="IPR029062">
    <property type="entry name" value="Class_I_gatase-like"/>
</dbReference>
<dbReference type="Proteomes" id="UP001431449">
    <property type="component" value="Unassembled WGS sequence"/>
</dbReference>
<accession>A0ABT0GD89</accession>
<dbReference type="RefSeq" id="WP_248204700.1">
    <property type="nucleotide sequence ID" value="NZ_JALNMH010000001.1"/>
</dbReference>
<dbReference type="PANTHER" id="PTHR36175:SF1">
    <property type="entry name" value="CYANOPHYCINASE"/>
    <property type="match status" value="1"/>
</dbReference>
<dbReference type="EMBL" id="JALNMH010000001">
    <property type="protein sequence ID" value="MCK7592507.1"/>
    <property type="molecule type" value="Genomic_DNA"/>
</dbReference>
<dbReference type="SUPFAM" id="SSF52317">
    <property type="entry name" value="Class I glutamine amidotransferase-like"/>
    <property type="match status" value="1"/>
</dbReference>
<name>A0ABT0GD89_9GAMM</name>
<gene>
    <name evidence="1" type="ORF">M0G41_02360</name>
</gene>
<dbReference type="Gene3D" id="3.40.50.880">
    <property type="match status" value="1"/>
</dbReference>
<sequence>MRFFLPVLLLASLPIVCSGNPHPAERLLAGGSLALCSSASPRACRDGQAPRGRGAPQYSLQAARIDEAVGLASIWSPKQADVLHKDLRELAAILGEHAVPASRIESGWDALCRRRPCAWAGLDDYQRAGVMAALEWSSQGPGEPRLAERVSLQASTEQGGAEVVRSFVASAAARAGGRSPRIAFVTASGFDPLDAVDYYTSLFTEAGAEPLWWPMDAALARLITEAGDCSALARQQQVTLGLPDRSRVFPDLVAMQQSFCASSARESLPEGIQGVFFAGGDQWRLRRAFFDDADAPYPWLRALREAVRRGEVVVGGTSAGTAVQSGPGMLSNGSPQSALRDGPLEALPPTPGCARAKRCGAIDEEAFTVWAAGGFGLSGPFLMDTHFSERAREWRLLRALAAGPARAAIGVDETSAIRLVDAGKGWALEAIGASGGWLFEAGSRACGELSGRAHYLAPGRRFAWSDTAGLQRPSRERDDARESRAMPALALDASPSQGDAFARGAVRAAATRLALGEPSVRLATEEASLVLVRGERSEVWTGTGAHPGITHLDFTFKFTERCGD</sequence>